<reference evidence="1 2" key="1">
    <citation type="submission" date="2019-09" db="EMBL/GenBank/DDBJ databases">
        <title>Draft genome sequence of Ginsengibacter sp. BR5-29.</title>
        <authorList>
            <person name="Im W.-T."/>
        </authorList>
    </citation>
    <scope>NUCLEOTIDE SEQUENCE [LARGE SCALE GENOMIC DNA]</scope>
    <source>
        <strain evidence="1 2">BR5-29</strain>
    </source>
</reference>
<comment type="caution">
    <text evidence="1">The sequence shown here is derived from an EMBL/GenBank/DDBJ whole genome shotgun (WGS) entry which is preliminary data.</text>
</comment>
<protein>
    <submittedName>
        <fullName evidence="1">Uncharacterized protein</fullName>
    </submittedName>
</protein>
<keyword evidence="2" id="KW-1185">Reference proteome</keyword>
<accession>A0A5J5ID91</accession>
<evidence type="ECO:0000313" key="2">
    <source>
        <dbReference type="Proteomes" id="UP000326903"/>
    </source>
</evidence>
<sequence>MQTAKKFDEITDMPEDLPYIFLLIPFDPKMNTKTGFEKVVNAAAAKNENELMRKYPEDKVRPVVVKLHRVIKNLDQNTHKKSIAIIVSPLIEKVYYFDYTSPLQWNSYDIASPLS</sequence>
<dbReference type="RefSeq" id="WP_150416137.1">
    <property type="nucleotide sequence ID" value="NZ_VYQF01000006.1"/>
</dbReference>
<dbReference type="Proteomes" id="UP000326903">
    <property type="component" value="Unassembled WGS sequence"/>
</dbReference>
<organism evidence="1 2">
    <name type="scientific">Ginsengibacter hankyongi</name>
    <dbReference type="NCBI Taxonomy" id="2607284"/>
    <lineage>
        <taxon>Bacteria</taxon>
        <taxon>Pseudomonadati</taxon>
        <taxon>Bacteroidota</taxon>
        <taxon>Chitinophagia</taxon>
        <taxon>Chitinophagales</taxon>
        <taxon>Chitinophagaceae</taxon>
        <taxon>Ginsengibacter</taxon>
    </lineage>
</organism>
<dbReference type="AlphaFoldDB" id="A0A5J5ID91"/>
<proteinExistence type="predicted"/>
<dbReference type="EMBL" id="VYQF01000006">
    <property type="protein sequence ID" value="KAA9037209.1"/>
    <property type="molecule type" value="Genomic_DNA"/>
</dbReference>
<evidence type="ECO:0000313" key="1">
    <source>
        <dbReference type="EMBL" id="KAA9037209.1"/>
    </source>
</evidence>
<gene>
    <name evidence="1" type="ORF">FW778_17430</name>
</gene>
<name>A0A5J5ID91_9BACT</name>